<sequence>MNAFRLCHRGYTPRHERRINLRAVAYLHLNGEGVDTLDDGLFVRCYSHQGSLRYLYFVKRENDVPFSNEKGVVYKLDTEAAAAAQCCCRTGGKGGDRCDDAFTIERVEWDIDHPYIDTYIFYKE</sequence>
<organism evidence="1">
    <name type="scientific">Panulirus argus virus 1</name>
    <dbReference type="NCBI Taxonomy" id="380624"/>
    <lineage>
        <taxon>Viruses</taxon>
    </lineage>
</organism>
<protein>
    <submittedName>
        <fullName evidence="1">Uncharacterized protein</fullName>
    </submittedName>
</protein>
<gene>
    <name evidence="1" type="primary">ORF18</name>
</gene>
<evidence type="ECO:0000313" key="1">
    <source>
        <dbReference type="EMBL" id="QIQ08636.1"/>
    </source>
</evidence>
<accession>A0A6G9HE70</accession>
<reference evidence="1" key="1">
    <citation type="journal article" date="2020" name="MBio">
        <title>A New Family of DNA Viruses Causing Disease in Crustaceans from Diverse Aquatic Biomes.</title>
        <authorList>
            <person name="Subramaniam K."/>
            <person name="Behringer D.C."/>
            <person name="Bojko J."/>
            <person name="Yutin N."/>
            <person name="Clark A.S."/>
            <person name="Bateman K.S."/>
            <person name="van Aerle R."/>
            <person name="Bass D."/>
            <person name="Kerr R.C."/>
            <person name="Koonin E.V."/>
            <person name="Stentiford G.D."/>
            <person name="Waltzek T.B."/>
        </authorList>
    </citation>
    <scope>NUCLEOTIDE SEQUENCE</scope>
</reference>
<proteinExistence type="predicted"/>
<name>A0A6G9HE70_9VIRU</name>
<dbReference type="EMBL" id="MN604017">
    <property type="protein sequence ID" value="QIQ08636.1"/>
    <property type="molecule type" value="Genomic_DNA"/>
</dbReference>